<dbReference type="GeneTree" id="ENSGT01030000234530"/>
<organism evidence="9 10">
    <name type="scientific">Cyprinodon variegatus</name>
    <name type="common">Sheepshead minnow</name>
    <dbReference type="NCBI Taxonomy" id="28743"/>
    <lineage>
        <taxon>Eukaryota</taxon>
        <taxon>Metazoa</taxon>
        <taxon>Chordata</taxon>
        <taxon>Craniata</taxon>
        <taxon>Vertebrata</taxon>
        <taxon>Euteleostomi</taxon>
        <taxon>Actinopterygii</taxon>
        <taxon>Neopterygii</taxon>
        <taxon>Teleostei</taxon>
        <taxon>Neoteleostei</taxon>
        <taxon>Acanthomorphata</taxon>
        <taxon>Ovalentaria</taxon>
        <taxon>Atherinomorphae</taxon>
        <taxon>Cyprinodontiformes</taxon>
        <taxon>Cyprinodontidae</taxon>
        <taxon>Cyprinodon</taxon>
    </lineage>
</organism>
<keyword evidence="5" id="KW-0472">Membrane</keyword>
<dbReference type="AlphaFoldDB" id="A0A3Q2EBR5"/>
<reference evidence="9" key="1">
    <citation type="submission" date="2025-08" db="UniProtKB">
        <authorList>
            <consortium name="Ensembl"/>
        </authorList>
    </citation>
    <scope>IDENTIFICATION</scope>
</reference>
<dbReference type="Proteomes" id="UP000265020">
    <property type="component" value="Unassembled WGS sequence"/>
</dbReference>
<dbReference type="SMART" id="SM00409">
    <property type="entry name" value="IG"/>
    <property type="match status" value="1"/>
</dbReference>
<dbReference type="GO" id="GO:0002376">
    <property type="term" value="P:immune system process"/>
    <property type="evidence" value="ECO:0007669"/>
    <property type="project" value="UniProtKB-KW"/>
</dbReference>
<evidence type="ECO:0000256" key="7">
    <source>
        <dbReference type="ARBA" id="ARBA00023180"/>
    </source>
</evidence>
<proteinExistence type="predicted"/>
<dbReference type="STRING" id="28743.ENSCVAP00000029736"/>
<evidence type="ECO:0000256" key="1">
    <source>
        <dbReference type="ARBA" id="ARBA00004236"/>
    </source>
</evidence>
<reference evidence="9" key="2">
    <citation type="submission" date="2025-09" db="UniProtKB">
        <authorList>
            <consortium name="Ensembl"/>
        </authorList>
    </citation>
    <scope>IDENTIFICATION</scope>
</reference>
<keyword evidence="2" id="KW-1003">Cell membrane</keyword>
<evidence type="ECO:0000313" key="10">
    <source>
        <dbReference type="Proteomes" id="UP000265020"/>
    </source>
</evidence>
<evidence type="ECO:0000256" key="4">
    <source>
        <dbReference type="ARBA" id="ARBA00022859"/>
    </source>
</evidence>
<dbReference type="GO" id="GO:0009617">
    <property type="term" value="P:response to bacterium"/>
    <property type="evidence" value="ECO:0007669"/>
    <property type="project" value="TreeGrafter"/>
</dbReference>
<dbReference type="PANTHER" id="PTHR19433:SF111">
    <property type="entry name" value="T CELL RECEPTOR ALPHA VARIABLE 4"/>
    <property type="match status" value="1"/>
</dbReference>
<dbReference type="Ensembl" id="ENSCVAT00000022993.1">
    <property type="protein sequence ID" value="ENSCVAP00000029736.1"/>
    <property type="gene ID" value="ENSCVAG00000017753.1"/>
</dbReference>
<accession>A0A3Q2EBR5</accession>
<keyword evidence="4" id="KW-0391">Immunity</keyword>
<dbReference type="OMA" id="MFCFHSD"/>
<keyword evidence="6" id="KW-1015">Disulfide bond</keyword>
<evidence type="ECO:0000256" key="6">
    <source>
        <dbReference type="ARBA" id="ARBA00023157"/>
    </source>
</evidence>
<feature type="domain" description="Ig-like" evidence="8">
    <location>
        <begin position="26"/>
        <end position="101"/>
    </location>
</feature>
<evidence type="ECO:0000256" key="5">
    <source>
        <dbReference type="ARBA" id="ARBA00023136"/>
    </source>
</evidence>
<dbReference type="SUPFAM" id="SSF48726">
    <property type="entry name" value="Immunoglobulin"/>
    <property type="match status" value="2"/>
</dbReference>
<dbReference type="GO" id="GO:0005886">
    <property type="term" value="C:plasma membrane"/>
    <property type="evidence" value="ECO:0007669"/>
    <property type="project" value="UniProtKB-SubCell"/>
</dbReference>
<dbReference type="PANTHER" id="PTHR19433">
    <property type="entry name" value="T-CELL RECEPTOR ALPHA CHAIN V REGION-RELATED"/>
    <property type="match status" value="1"/>
</dbReference>
<name>A0A3Q2EBR5_CYPVA</name>
<evidence type="ECO:0000256" key="3">
    <source>
        <dbReference type="ARBA" id="ARBA00022729"/>
    </source>
</evidence>
<keyword evidence="7" id="KW-0325">Glycoprotein</keyword>
<dbReference type="InterPro" id="IPR052051">
    <property type="entry name" value="TCR_complex_component"/>
</dbReference>
<evidence type="ECO:0000313" key="9">
    <source>
        <dbReference type="Ensembl" id="ENSCVAP00000029736.1"/>
    </source>
</evidence>
<comment type="subcellular location">
    <subcellularLocation>
        <location evidence="1">Cell membrane</location>
    </subcellularLocation>
</comment>
<feature type="domain" description="Ig-like" evidence="8">
    <location>
        <begin position="135"/>
        <end position="216"/>
    </location>
</feature>
<dbReference type="InterPro" id="IPR036179">
    <property type="entry name" value="Ig-like_dom_sf"/>
</dbReference>
<dbReference type="InterPro" id="IPR013106">
    <property type="entry name" value="Ig_V-set"/>
</dbReference>
<dbReference type="InterPro" id="IPR003599">
    <property type="entry name" value="Ig_sub"/>
</dbReference>
<sequence length="311" mass="35618">STLLNILFALHGKFSNRFPVITVQLGEPITLTCHLTGKVQVHWYKQSVGNTLQLIAKVYQSVTPIYAQGFSASRFEITYNENKSNLIILSTVQQDEGMYHCAHMDWTQSTWTGTYLTLRGTCRFKKNKSVSDPTGPTNLETLQCSVLSYSENRTCSGEPSVFWFRTRSETSYPDVIYIDEKRNQNCEKQSNNQKKCGYNFSKNVSSSEADTYYCAVATCGEIIFGNGTKVAKSNQGIVHHVIYVGERTVQQYWHILNKYIYLCFLQQSENRQDLNYAALYFSGGKEQKGKKKREMKTEERIYSKVVFNSDI</sequence>
<keyword evidence="3" id="KW-0732">Signal</keyword>
<dbReference type="Gene3D" id="2.60.40.10">
    <property type="entry name" value="Immunoglobulins"/>
    <property type="match status" value="2"/>
</dbReference>
<dbReference type="CDD" id="cd00099">
    <property type="entry name" value="IgV"/>
    <property type="match status" value="1"/>
</dbReference>
<evidence type="ECO:0000259" key="8">
    <source>
        <dbReference type="PROSITE" id="PS50835"/>
    </source>
</evidence>
<dbReference type="InterPro" id="IPR007110">
    <property type="entry name" value="Ig-like_dom"/>
</dbReference>
<protein>
    <recommendedName>
        <fullName evidence="8">Ig-like domain-containing protein</fullName>
    </recommendedName>
</protein>
<dbReference type="PROSITE" id="PS50835">
    <property type="entry name" value="IG_LIKE"/>
    <property type="match status" value="2"/>
</dbReference>
<dbReference type="Pfam" id="PF07686">
    <property type="entry name" value="V-set"/>
    <property type="match status" value="1"/>
</dbReference>
<keyword evidence="10" id="KW-1185">Reference proteome</keyword>
<evidence type="ECO:0000256" key="2">
    <source>
        <dbReference type="ARBA" id="ARBA00022475"/>
    </source>
</evidence>
<dbReference type="InterPro" id="IPR013783">
    <property type="entry name" value="Ig-like_fold"/>
</dbReference>